<evidence type="ECO:0000256" key="1">
    <source>
        <dbReference type="ARBA" id="ARBA00005937"/>
    </source>
</evidence>
<evidence type="ECO:0000259" key="4">
    <source>
        <dbReference type="Pfam" id="PF01881"/>
    </source>
</evidence>
<dbReference type="PANTHER" id="PTHR36984:SF1">
    <property type="entry name" value="CRISPR-ASSOCIATED ENDORIBONUCLEASE CAS6 1"/>
    <property type="match status" value="1"/>
</dbReference>
<evidence type="ECO:0000313" key="6">
    <source>
        <dbReference type="Proteomes" id="UP000199045"/>
    </source>
</evidence>
<gene>
    <name evidence="5" type="ORF">SAMN04488121_103593</name>
</gene>
<dbReference type="InterPro" id="IPR010156">
    <property type="entry name" value="CRISPR-assoc_prot_Cas6"/>
</dbReference>
<dbReference type="InterPro" id="IPR049435">
    <property type="entry name" value="Cas_Cas6_C"/>
</dbReference>
<name>A0A1G7RS72_CHIFI</name>
<keyword evidence="2" id="KW-0694">RNA-binding</keyword>
<dbReference type="InterPro" id="IPR045747">
    <property type="entry name" value="CRISPR-assoc_prot_Cas6_N_sf"/>
</dbReference>
<dbReference type="Gene3D" id="3.30.70.1900">
    <property type="match status" value="1"/>
</dbReference>
<dbReference type="EMBL" id="FNBN01000003">
    <property type="protein sequence ID" value="SDG13616.1"/>
    <property type="molecule type" value="Genomic_DNA"/>
</dbReference>
<dbReference type="GO" id="GO:0051607">
    <property type="term" value="P:defense response to virus"/>
    <property type="evidence" value="ECO:0007669"/>
    <property type="project" value="UniProtKB-KW"/>
</dbReference>
<protein>
    <submittedName>
        <fullName evidence="5">CRISPR-associated endoribonuclease Cas6</fullName>
    </submittedName>
</protein>
<keyword evidence="3" id="KW-0051">Antiviral defense</keyword>
<dbReference type="NCBIfam" id="TIGR01877">
    <property type="entry name" value="cas_cas6"/>
    <property type="match status" value="1"/>
</dbReference>
<dbReference type="Pfam" id="PF01881">
    <property type="entry name" value="Cas_Cas6_C"/>
    <property type="match status" value="1"/>
</dbReference>
<dbReference type="GO" id="GO:0016788">
    <property type="term" value="F:hydrolase activity, acting on ester bonds"/>
    <property type="evidence" value="ECO:0007669"/>
    <property type="project" value="InterPro"/>
</dbReference>
<dbReference type="Proteomes" id="UP000199045">
    <property type="component" value="Unassembled WGS sequence"/>
</dbReference>
<dbReference type="GO" id="GO:0003723">
    <property type="term" value="F:RNA binding"/>
    <property type="evidence" value="ECO:0007669"/>
    <property type="project" value="UniProtKB-KW"/>
</dbReference>
<comment type="similarity">
    <text evidence="1">Belongs to the CRISPR-associated protein Cas6/Cse3/CasE family.</text>
</comment>
<feature type="domain" description="CRISPR associated protein Cas6 C-terminal" evidence="4">
    <location>
        <begin position="119"/>
        <end position="234"/>
    </location>
</feature>
<accession>A0A1G7RS72</accession>
<evidence type="ECO:0000313" key="5">
    <source>
        <dbReference type="EMBL" id="SDG13616.1"/>
    </source>
</evidence>
<organism evidence="5 6">
    <name type="scientific">Chitinophaga filiformis</name>
    <name type="common">Myxococcus filiformis</name>
    <name type="synonym">Flexibacter filiformis</name>
    <dbReference type="NCBI Taxonomy" id="104663"/>
    <lineage>
        <taxon>Bacteria</taxon>
        <taxon>Pseudomonadati</taxon>
        <taxon>Bacteroidota</taxon>
        <taxon>Chitinophagia</taxon>
        <taxon>Chitinophagales</taxon>
        <taxon>Chitinophagaceae</taxon>
        <taxon>Chitinophaga</taxon>
    </lineage>
</organism>
<reference evidence="5 6" key="1">
    <citation type="submission" date="2016-10" db="EMBL/GenBank/DDBJ databases">
        <authorList>
            <person name="de Groot N.N."/>
        </authorList>
    </citation>
    <scope>NUCLEOTIDE SEQUENCE [LARGE SCALE GENOMIC DNA]</scope>
    <source>
        <strain evidence="5 6">DSM 527</strain>
    </source>
</reference>
<sequence length="235" mass="26573">MSPYLVNFDSNKYFTTMRLHLQITRSTETVPFNYQHYLTGVLHKWIGPENEVHDKTSLYSFSWFQQVNTSSHGIRTTDRSSFFISAYDDKLLKRILYGIRLDPVIGFGIKVSGVQITAPPVFSNKEVFRTASPILIKRRQDNNEKHIEHNDPNASQYLTEALQKKLAIAGLPGEGLRVAFDAAYPSPRTKIIKYKEIGNRVNICPVIIEGTPEQIEFAWHVGVGNSTGIGFGALK</sequence>
<dbReference type="STRING" id="104663.SAMN04488121_103593"/>
<dbReference type="OrthoDB" id="956004at2"/>
<evidence type="ECO:0000256" key="2">
    <source>
        <dbReference type="ARBA" id="ARBA00022884"/>
    </source>
</evidence>
<evidence type="ECO:0000256" key="3">
    <source>
        <dbReference type="ARBA" id="ARBA00023118"/>
    </source>
</evidence>
<dbReference type="AlphaFoldDB" id="A0A1G7RS72"/>
<dbReference type="Gene3D" id="3.30.70.1890">
    <property type="match status" value="1"/>
</dbReference>
<proteinExistence type="inferred from homology"/>
<dbReference type="CDD" id="cd21140">
    <property type="entry name" value="Cas6_I-like"/>
    <property type="match status" value="1"/>
</dbReference>
<dbReference type="PANTHER" id="PTHR36984">
    <property type="entry name" value="CRISPR-ASSOCIATED ENDORIBONUCLEASE CAS6 1"/>
    <property type="match status" value="1"/>
</dbReference>